<dbReference type="EMBL" id="RAQH01000001">
    <property type="protein sequence ID" value="RKE90002.1"/>
    <property type="molecule type" value="Genomic_DNA"/>
</dbReference>
<dbReference type="AlphaFoldDB" id="A0A420DDY4"/>
<evidence type="ECO:0000313" key="2">
    <source>
        <dbReference type="EMBL" id="RKE90002.1"/>
    </source>
</evidence>
<reference evidence="1" key="1">
    <citation type="journal article" date="2014" name="Int. J. Syst. Evol. Microbiol.">
        <title>Complete genome of a new Firmicutes species belonging to the dominant human colonic microbiota ('Ruminococcus bicirculans') reveals two chromosomes and a selective capacity to utilize plant glucans.</title>
        <authorList>
            <consortium name="NISC Comparative Sequencing Program"/>
            <person name="Wegmann U."/>
            <person name="Louis P."/>
            <person name="Goesmann A."/>
            <person name="Henrissat B."/>
            <person name="Duncan S.H."/>
            <person name="Flint H.J."/>
        </authorList>
    </citation>
    <scope>NUCLEOTIDE SEQUENCE</scope>
    <source>
        <strain evidence="1">CCM 8490</strain>
    </source>
</reference>
<dbReference type="OrthoDB" id="1151181at2"/>
<keyword evidence="4" id="KW-1185">Reference proteome</keyword>
<sequence length="162" mass="18282">MDDLQKLFANLKARGVSTFAAEVLEVDKESGTCTVVDDGIEYYNVQLSSLIDGAKKQLFIYPVIGSSVLVSPIEEKLDWLYVEVYSEVEQVDWNIENVKFSFDKDGFLLKKENETLKKLVVDILKFVKTAERKTSSGVTLGLIEPQKIIADELISRTENLLK</sequence>
<reference evidence="4" key="3">
    <citation type="journal article" date="2019" name="Int. J. Syst. Evol. Microbiol.">
        <title>The Global Catalogue of Microorganisms (GCM) 10K type strain sequencing project: providing services to taxonomists for standard genome sequencing and annotation.</title>
        <authorList>
            <consortium name="The Broad Institute Genomics Platform"/>
            <consortium name="The Broad Institute Genome Sequencing Center for Infectious Disease"/>
            <person name="Wu L."/>
            <person name="Ma J."/>
        </authorList>
    </citation>
    <scope>NUCLEOTIDE SEQUENCE [LARGE SCALE GENOMIC DNA]</scope>
    <source>
        <strain evidence="4">CCM 8490</strain>
    </source>
</reference>
<accession>A0A420DDY4</accession>
<comment type="caution">
    <text evidence="2">The sequence shown here is derived from an EMBL/GenBank/DDBJ whole genome shotgun (WGS) entry which is preliminary data.</text>
</comment>
<gene>
    <name evidence="2" type="ORF">BXY58_0587</name>
    <name evidence="1" type="ORF">GCM10007332_05620</name>
</gene>
<dbReference type="Proteomes" id="UP000285906">
    <property type="component" value="Unassembled WGS sequence"/>
</dbReference>
<evidence type="ECO:0000313" key="1">
    <source>
        <dbReference type="EMBL" id="GGG47004.1"/>
    </source>
</evidence>
<protein>
    <submittedName>
        <fullName evidence="2">Uncharacterized protein</fullName>
    </submittedName>
</protein>
<evidence type="ECO:0000313" key="3">
    <source>
        <dbReference type="Proteomes" id="UP000285906"/>
    </source>
</evidence>
<reference evidence="2 3" key="2">
    <citation type="submission" date="2018-09" db="EMBL/GenBank/DDBJ databases">
        <title>Genomic Encyclopedia of Archaeal and Bacterial Type Strains, Phase II (KMG-II): from individual species to whole genera.</title>
        <authorList>
            <person name="Goeker M."/>
        </authorList>
    </citation>
    <scope>NUCLEOTIDE SEQUENCE [LARGE SCALE GENOMIC DNA]</scope>
    <source>
        <strain evidence="2 3">DSM 27620</strain>
    </source>
</reference>
<name>A0A420DDY4_9FLAO</name>
<reference evidence="1" key="4">
    <citation type="submission" date="2024-05" db="EMBL/GenBank/DDBJ databases">
        <authorList>
            <person name="Sun Q."/>
            <person name="Sedlacek I."/>
        </authorList>
    </citation>
    <scope>NUCLEOTIDE SEQUENCE</scope>
    <source>
        <strain evidence="1">CCM 8490</strain>
    </source>
</reference>
<evidence type="ECO:0000313" key="4">
    <source>
        <dbReference type="Proteomes" id="UP000658202"/>
    </source>
</evidence>
<dbReference type="RefSeq" id="WP_120212283.1">
    <property type="nucleotide sequence ID" value="NZ_BMCW01000001.1"/>
</dbReference>
<dbReference type="EMBL" id="BMCW01000001">
    <property type="protein sequence ID" value="GGG47004.1"/>
    <property type="molecule type" value="Genomic_DNA"/>
</dbReference>
<proteinExistence type="predicted"/>
<organism evidence="2 3">
    <name type="scientific">Epilithonimonas arachidiradicis</name>
    <dbReference type="NCBI Taxonomy" id="1617282"/>
    <lineage>
        <taxon>Bacteria</taxon>
        <taxon>Pseudomonadati</taxon>
        <taxon>Bacteroidota</taxon>
        <taxon>Flavobacteriia</taxon>
        <taxon>Flavobacteriales</taxon>
        <taxon>Weeksellaceae</taxon>
        <taxon>Chryseobacterium group</taxon>
        <taxon>Epilithonimonas</taxon>
    </lineage>
</organism>
<dbReference type="Proteomes" id="UP000658202">
    <property type="component" value="Unassembled WGS sequence"/>
</dbReference>